<name>A0A7D9HT79_PARCT</name>
<comment type="caution">
    <text evidence="1">The sequence shown here is derived from an EMBL/GenBank/DDBJ whole genome shotgun (WGS) entry which is preliminary data.</text>
</comment>
<proteinExistence type="predicted"/>
<gene>
    <name evidence="1" type="ORF">PACLA_8A021415</name>
</gene>
<protein>
    <submittedName>
        <fullName evidence="1">Uncharacterized protein</fullName>
    </submittedName>
</protein>
<accession>A0A7D9HT79</accession>
<keyword evidence="2" id="KW-1185">Reference proteome</keyword>
<dbReference type="Proteomes" id="UP001152795">
    <property type="component" value="Unassembled WGS sequence"/>
</dbReference>
<dbReference type="EMBL" id="CACRXK020001286">
    <property type="protein sequence ID" value="CAB3988141.1"/>
    <property type="molecule type" value="Genomic_DNA"/>
</dbReference>
<reference evidence="1" key="1">
    <citation type="submission" date="2020-04" db="EMBL/GenBank/DDBJ databases">
        <authorList>
            <person name="Alioto T."/>
            <person name="Alioto T."/>
            <person name="Gomez Garrido J."/>
        </authorList>
    </citation>
    <scope>NUCLEOTIDE SEQUENCE</scope>
    <source>
        <strain evidence="1">A484AB</strain>
    </source>
</reference>
<sequence length="270" mass="30783">MGGCFSNASEASLPRGQSQAHNLKCTNRNSTIVSSAKKSKDEMTALNWYAKTDGKNFVRMQEISDEPLIMIATDNQLDDLRATYKQFFDKLTSIRGQLSNVICYGTDGEKALSDALAEAFPLGIHLRCFRHFHGNFLSFLTNLKIGETRSYFEEVFGKQEGDVYQEGLVDAASEEEFDARLLLLRESWAKREKCAVENCQVYQWMEERSLMVKSCMIASVRTKAGLGNPPMKFYTNDRENTNRRLRNKTNGREQGETSFIRDMKELIEDS</sequence>
<evidence type="ECO:0000313" key="2">
    <source>
        <dbReference type="Proteomes" id="UP001152795"/>
    </source>
</evidence>
<dbReference type="AlphaFoldDB" id="A0A7D9HT79"/>
<organism evidence="1 2">
    <name type="scientific">Paramuricea clavata</name>
    <name type="common">Red gorgonian</name>
    <name type="synonym">Violescent sea-whip</name>
    <dbReference type="NCBI Taxonomy" id="317549"/>
    <lineage>
        <taxon>Eukaryota</taxon>
        <taxon>Metazoa</taxon>
        <taxon>Cnidaria</taxon>
        <taxon>Anthozoa</taxon>
        <taxon>Octocorallia</taxon>
        <taxon>Malacalcyonacea</taxon>
        <taxon>Plexauridae</taxon>
        <taxon>Paramuricea</taxon>
    </lineage>
</organism>
<dbReference type="OrthoDB" id="5990143at2759"/>
<evidence type="ECO:0000313" key="1">
    <source>
        <dbReference type="EMBL" id="CAB3988141.1"/>
    </source>
</evidence>